<dbReference type="SUPFAM" id="SSF53474">
    <property type="entry name" value="alpha/beta-Hydrolases"/>
    <property type="match status" value="1"/>
</dbReference>
<dbReference type="Proteomes" id="UP000287605">
    <property type="component" value="Unassembled WGS sequence"/>
</dbReference>
<evidence type="ECO:0000313" key="1">
    <source>
        <dbReference type="EMBL" id="RSU15224.1"/>
    </source>
</evidence>
<accession>A0A430B4H0</accession>
<dbReference type="RefSeq" id="WP_126806946.1">
    <property type="nucleotide sequence ID" value="NZ_NGKA01000002.1"/>
</dbReference>
<proteinExistence type="predicted"/>
<comment type="caution">
    <text evidence="1">The sequence shown here is derived from an EMBL/GenBank/DDBJ whole genome shotgun (WGS) entry which is preliminary data.</text>
</comment>
<dbReference type="InterPro" id="IPR029058">
    <property type="entry name" value="AB_hydrolase_fold"/>
</dbReference>
<dbReference type="AlphaFoldDB" id="A0A430B4H0"/>
<dbReference type="EMBL" id="NGKA01000002">
    <property type="protein sequence ID" value="RSU15224.1"/>
    <property type="molecule type" value="Genomic_DNA"/>
</dbReference>
<reference evidence="1 2" key="1">
    <citation type="submission" date="2017-05" db="EMBL/GenBank/DDBJ databases">
        <title>Vagococcus spp. assemblies.</title>
        <authorList>
            <person name="Gulvik C.A."/>
        </authorList>
    </citation>
    <scope>NUCLEOTIDE SEQUENCE [LARGE SCALE GENOMIC DNA]</scope>
    <source>
        <strain evidence="1 2">CCUG 51432</strain>
    </source>
</reference>
<dbReference type="Gene3D" id="3.40.50.1820">
    <property type="entry name" value="alpha/beta hydrolase"/>
    <property type="match status" value="1"/>
</dbReference>
<organism evidence="1 2">
    <name type="scientific">Vagococcus elongatus</name>
    <dbReference type="NCBI Taxonomy" id="180344"/>
    <lineage>
        <taxon>Bacteria</taxon>
        <taxon>Bacillati</taxon>
        <taxon>Bacillota</taxon>
        <taxon>Bacilli</taxon>
        <taxon>Lactobacillales</taxon>
        <taxon>Enterococcaceae</taxon>
        <taxon>Vagococcus</taxon>
    </lineage>
</organism>
<keyword evidence="2" id="KW-1185">Reference proteome</keyword>
<evidence type="ECO:0000313" key="2">
    <source>
        <dbReference type="Proteomes" id="UP000287605"/>
    </source>
</evidence>
<protein>
    <recommendedName>
        <fullName evidence="3">Phospholipase/carboxylesterase/thioesterase domain-containing protein</fullName>
    </recommendedName>
</protein>
<dbReference type="OrthoDB" id="2222027at2"/>
<name>A0A430B4H0_9ENTE</name>
<gene>
    <name evidence="1" type="ORF">CBF29_02505</name>
</gene>
<sequence length="196" mass="22284">MSYFMSEKNHDELFVLFHGTGGNEYSLLFLTGELNPHASIISFLGENGKGKDRRFFAPLENQQLDVADFQNAVSAFLEEWDRLSLRSTYSKIIFIGYSNGANFIQGILQERPDIADETLLLHPQEFKLTFSKKAEKNQLVITTGANDTLSIPGNILQLKNRLNDSFPEVSFIITDGGHEMIDEEVSQIKTWYQRKA</sequence>
<evidence type="ECO:0008006" key="3">
    <source>
        <dbReference type="Google" id="ProtNLM"/>
    </source>
</evidence>